<dbReference type="EMBL" id="OX465085">
    <property type="protein sequence ID" value="CAI9303719.1"/>
    <property type="molecule type" value="Genomic_DNA"/>
</dbReference>
<proteinExistence type="predicted"/>
<reference evidence="1" key="1">
    <citation type="submission" date="2023-04" db="EMBL/GenBank/DDBJ databases">
        <authorList>
            <person name="Vijverberg K."/>
            <person name="Xiong W."/>
            <person name="Schranz E."/>
        </authorList>
    </citation>
    <scope>NUCLEOTIDE SEQUENCE</scope>
</reference>
<organism evidence="1 2">
    <name type="scientific">Lactuca saligna</name>
    <name type="common">Willowleaf lettuce</name>
    <dbReference type="NCBI Taxonomy" id="75948"/>
    <lineage>
        <taxon>Eukaryota</taxon>
        <taxon>Viridiplantae</taxon>
        <taxon>Streptophyta</taxon>
        <taxon>Embryophyta</taxon>
        <taxon>Tracheophyta</taxon>
        <taxon>Spermatophyta</taxon>
        <taxon>Magnoliopsida</taxon>
        <taxon>eudicotyledons</taxon>
        <taxon>Gunneridae</taxon>
        <taxon>Pentapetalae</taxon>
        <taxon>asterids</taxon>
        <taxon>campanulids</taxon>
        <taxon>Asterales</taxon>
        <taxon>Asteraceae</taxon>
        <taxon>Cichorioideae</taxon>
        <taxon>Cichorieae</taxon>
        <taxon>Lactucinae</taxon>
        <taxon>Lactuca</taxon>
    </lineage>
</organism>
<name>A0AA36A340_LACSI</name>
<keyword evidence="2" id="KW-1185">Reference proteome</keyword>
<protein>
    <submittedName>
        <fullName evidence="1">Uncharacterized protein</fullName>
    </submittedName>
</protein>
<evidence type="ECO:0000313" key="1">
    <source>
        <dbReference type="EMBL" id="CAI9303719.1"/>
    </source>
</evidence>
<evidence type="ECO:0000313" key="2">
    <source>
        <dbReference type="Proteomes" id="UP001177003"/>
    </source>
</evidence>
<dbReference type="Proteomes" id="UP001177003">
    <property type="component" value="Chromosome 9"/>
</dbReference>
<dbReference type="AlphaFoldDB" id="A0AA36A340"/>
<gene>
    <name evidence="1" type="ORF">LSALG_LOCUS42140</name>
</gene>
<sequence>MIVHHYGFLVDELTPSVVNKIVGFEVILRSLGCIPTFWAFRNRFCKTRDLLDRFPKLFESNLTLGKRLGSIIVVGENWEDFILVAAKMSVSWRDRGKMTQLCTVRCGIHSSPSPPPFLEQEKKDGSRVSFWLLLGGIGDVLGEKFFVLGQKEVVVVSSSSMTSPSPFIGSLLVDPGSNFMFGGALGSPGGSSQSEKPSMVDEMKTASHLLSFEVYAPGWRLLGIPYYQKTSPPMSEVVVLIPRPQ</sequence>
<accession>A0AA36A340</accession>